<dbReference type="InterPro" id="IPR050463">
    <property type="entry name" value="Gfo/Idh/MocA_oxidrdct_glycsds"/>
</dbReference>
<feature type="domain" description="Gfo/Idh/MocA-like oxidoreductase N-terminal" evidence="1">
    <location>
        <begin position="84"/>
        <end position="153"/>
    </location>
</feature>
<dbReference type="EMBL" id="BARS01023912">
    <property type="protein sequence ID" value="GAG01853.1"/>
    <property type="molecule type" value="Genomic_DNA"/>
</dbReference>
<name>X0UNG1_9ZZZZ</name>
<accession>X0UNG1</accession>
<dbReference type="PANTHER" id="PTHR43818:SF5">
    <property type="entry name" value="OXIDOREDUCTASE FAMILY PROTEIN"/>
    <property type="match status" value="1"/>
</dbReference>
<reference evidence="2" key="1">
    <citation type="journal article" date="2014" name="Front. Microbiol.">
        <title>High frequency of phylogenetically diverse reductive dehalogenase-homologous genes in deep subseafloor sedimentary metagenomes.</title>
        <authorList>
            <person name="Kawai M."/>
            <person name="Futagami T."/>
            <person name="Toyoda A."/>
            <person name="Takaki Y."/>
            <person name="Nishi S."/>
            <person name="Hori S."/>
            <person name="Arai W."/>
            <person name="Tsubouchi T."/>
            <person name="Morono Y."/>
            <person name="Uchiyama I."/>
            <person name="Ito T."/>
            <person name="Fujiyama A."/>
            <person name="Inagaki F."/>
            <person name="Takami H."/>
        </authorList>
    </citation>
    <scope>NUCLEOTIDE SEQUENCE</scope>
    <source>
        <strain evidence="2">Expedition CK06-06</strain>
    </source>
</reference>
<dbReference type="GO" id="GO:0000166">
    <property type="term" value="F:nucleotide binding"/>
    <property type="evidence" value="ECO:0007669"/>
    <property type="project" value="InterPro"/>
</dbReference>
<protein>
    <recommendedName>
        <fullName evidence="1">Gfo/Idh/MocA-like oxidoreductase N-terminal domain-containing protein</fullName>
    </recommendedName>
</protein>
<dbReference type="Gene3D" id="3.40.50.720">
    <property type="entry name" value="NAD(P)-binding Rossmann-like Domain"/>
    <property type="match status" value="1"/>
</dbReference>
<evidence type="ECO:0000259" key="1">
    <source>
        <dbReference type="Pfam" id="PF01408"/>
    </source>
</evidence>
<dbReference type="AlphaFoldDB" id="X0UNG1"/>
<dbReference type="InterPro" id="IPR036291">
    <property type="entry name" value="NAD(P)-bd_dom_sf"/>
</dbReference>
<evidence type="ECO:0000313" key="2">
    <source>
        <dbReference type="EMBL" id="GAG01853.1"/>
    </source>
</evidence>
<feature type="non-terminal residue" evidence="2">
    <location>
        <position position="187"/>
    </location>
</feature>
<comment type="caution">
    <text evidence="2">The sequence shown here is derived from an EMBL/GenBank/DDBJ whole genome shotgun (WGS) entry which is preliminary data.</text>
</comment>
<dbReference type="PANTHER" id="PTHR43818">
    <property type="entry name" value="BCDNA.GH03377"/>
    <property type="match status" value="1"/>
</dbReference>
<dbReference type="Pfam" id="PF01408">
    <property type="entry name" value="GFO_IDH_MocA"/>
    <property type="match status" value="1"/>
</dbReference>
<dbReference type="InterPro" id="IPR000683">
    <property type="entry name" value="Gfo/Idh/MocA-like_OxRdtase_N"/>
</dbReference>
<sequence length="187" mass="20398">MQKRKTVTRRQFIKGSIGAAAAFTIVPRHVLGGPGNTPPSEMFGGALIGCGGRGNGTFGGLGPNVEKRAICDVKFVGRTDDKMIYTDFRRVLERKDIDVVAIATPPHWHALISIAAMEAGKDVLCEKPMTRFIAEGRAVVEAQNRYKRIFQLGTYGRFGQSKNKDSILTHKIMASGLLKNCKAAHIN</sequence>
<organism evidence="2">
    <name type="scientific">marine sediment metagenome</name>
    <dbReference type="NCBI Taxonomy" id="412755"/>
    <lineage>
        <taxon>unclassified sequences</taxon>
        <taxon>metagenomes</taxon>
        <taxon>ecological metagenomes</taxon>
    </lineage>
</organism>
<gene>
    <name evidence="2" type="ORF">S01H1_38033</name>
</gene>
<dbReference type="SUPFAM" id="SSF51735">
    <property type="entry name" value="NAD(P)-binding Rossmann-fold domains"/>
    <property type="match status" value="1"/>
</dbReference>
<proteinExistence type="predicted"/>